<feature type="domain" description="ASCH" evidence="1">
    <location>
        <begin position="17"/>
        <end position="130"/>
    </location>
</feature>
<organism evidence="2 3">
    <name type="scientific">Motilibacter deserti</name>
    <dbReference type="NCBI Taxonomy" id="2714956"/>
    <lineage>
        <taxon>Bacteria</taxon>
        <taxon>Bacillati</taxon>
        <taxon>Actinomycetota</taxon>
        <taxon>Actinomycetes</taxon>
        <taxon>Motilibacterales</taxon>
        <taxon>Motilibacteraceae</taxon>
        <taxon>Motilibacter</taxon>
    </lineage>
</organism>
<protein>
    <submittedName>
        <fullName evidence="2">ASCH domain-containing protein</fullName>
    </submittedName>
</protein>
<proteinExistence type="predicted"/>
<name>A0ABX0GPW3_9ACTN</name>
<dbReference type="InterPro" id="IPR007374">
    <property type="entry name" value="ASCH_domain"/>
</dbReference>
<dbReference type="Gene3D" id="3.10.400.10">
    <property type="entry name" value="Sulfate adenylyltransferase"/>
    <property type="match status" value="1"/>
</dbReference>
<dbReference type="PANTHER" id="PTHR39203:SF1">
    <property type="entry name" value="CYTOPLASMIC PROTEIN"/>
    <property type="match status" value="1"/>
</dbReference>
<dbReference type="InterPro" id="IPR015947">
    <property type="entry name" value="PUA-like_sf"/>
</dbReference>
<evidence type="ECO:0000259" key="1">
    <source>
        <dbReference type="SMART" id="SM01022"/>
    </source>
</evidence>
<dbReference type="SMART" id="SM01022">
    <property type="entry name" value="ASCH"/>
    <property type="match status" value="1"/>
</dbReference>
<dbReference type="EMBL" id="JAANNP010000001">
    <property type="protein sequence ID" value="NHC12757.1"/>
    <property type="molecule type" value="Genomic_DNA"/>
</dbReference>
<dbReference type="InterPro" id="IPR009326">
    <property type="entry name" value="DUF984"/>
</dbReference>
<accession>A0ABX0GPW3</accession>
<dbReference type="Pfam" id="PF04266">
    <property type="entry name" value="ASCH"/>
    <property type="match status" value="1"/>
</dbReference>
<reference evidence="2 3" key="1">
    <citation type="submission" date="2020-03" db="EMBL/GenBank/DDBJ databases">
        <title>Two novel Motilibacter sp.</title>
        <authorList>
            <person name="Liu S."/>
        </authorList>
    </citation>
    <scope>NUCLEOTIDE SEQUENCE [LARGE SCALE GENOMIC DNA]</scope>
    <source>
        <strain evidence="2 3">E257</strain>
    </source>
</reference>
<dbReference type="PANTHER" id="PTHR39203">
    <property type="entry name" value="CYTOPLASMIC PROTEIN-RELATED"/>
    <property type="match status" value="1"/>
</dbReference>
<keyword evidence="3" id="KW-1185">Reference proteome</keyword>
<evidence type="ECO:0000313" key="3">
    <source>
        <dbReference type="Proteomes" id="UP000800981"/>
    </source>
</evidence>
<dbReference type="RefSeq" id="WP_166277633.1">
    <property type="nucleotide sequence ID" value="NZ_JAANNP010000001.1"/>
</dbReference>
<gene>
    <name evidence="2" type="ORF">G9H71_03050</name>
</gene>
<evidence type="ECO:0000313" key="2">
    <source>
        <dbReference type="EMBL" id="NHC12757.1"/>
    </source>
</evidence>
<sequence>MFPRVGDLRTLELGDAGGIRSRLNGLVLAGQKTATLGLLDEYAEEGEEVEHVGEQMVLVDDEGLPIGTVEITDVRHSTFGEVGWDFVQAENEGDESVEEWRAGHIAYWARIGRQVDLGTKVVQLRLRLVPTTAED</sequence>
<dbReference type="SUPFAM" id="SSF88697">
    <property type="entry name" value="PUA domain-like"/>
    <property type="match status" value="1"/>
</dbReference>
<comment type="caution">
    <text evidence="2">The sequence shown here is derived from an EMBL/GenBank/DDBJ whole genome shotgun (WGS) entry which is preliminary data.</text>
</comment>
<dbReference type="Proteomes" id="UP000800981">
    <property type="component" value="Unassembled WGS sequence"/>
</dbReference>